<feature type="non-terminal residue" evidence="2">
    <location>
        <position position="1"/>
    </location>
</feature>
<keyword evidence="3" id="KW-1185">Reference proteome</keyword>
<dbReference type="AlphaFoldDB" id="A0A4Y2AAY2"/>
<accession>A0A4Y2AAY2</accession>
<comment type="caution">
    <text evidence="2">The sequence shown here is derived from an EMBL/GenBank/DDBJ whole genome shotgun (WGS) entry which is preliminary data.</text>
</comment>
<evidence type="ECO:0000313" key="3">
    <source>
        <dbReference type="Proteomes" id="UP000499080"/>
    </source>
</evidence>
<evidence type="ECO:0000313" key="1">
    <source>
        <dbReference type="EMBL" id="GBL76059.1"/>
    </source>
</evidence>
<evidence type="ECO:0000313" key="2">
    <source>
        <dbReference type="EMBL" id="GBL76094.1"/>
    </source>
</evidence>
<organism evidence="2 3">
    <name type="scientific">Araneus ventricosus</name>
    <name type="common">Orbweaver spider</name>
    <name type="synonym">Epeira ventricosa</name>
    <dbReference type="NCBI Taxonomy" id="182803"/>
    <lineage>
        <taxon>Eukaryota</taxon>
        <taxon>Metazoa</taxon>
        <taxon>Ecdysozoa</taxon>
        <taxon>Arthropoda</taxon>
        <taxon>Chelicerata</taxon>
        <taxon>Arachnida</taxon>
        <taxon>Araneae</taxon>
        <taxon>Araneomorphae</taxon>
        <taxon>Entelegynae</taxon>
        <taxon>Araneoidea</taxon>
        <taxon>Araneidae</taxon>
        <taxon>Araneus</taxon>
    </lineage>
</organism>
<reference evidence="2 3" key="1">
    <citation type="journal article" date="2019" name="Sci. Rep.">
        <title>Orb-weaving spider Araneus ventricosus genome elucidates the spidroin gene catalogue.</title>
        <authorList>
            <person name="Kono N."/>
            <person name="Nakamura H."/>
            <person name="Ohtoshi R."/>
            <person name="Moran D.A.P."/>
            <person name="Shinohara A."/>
            <person name="Yoshida Y."/>
            <person name="Fujiwara M."/>
            <person name="Mori M."/>
            <person name="Tomita M."/>
            <person name="Arakawa K."/>
        </authorList>
    </citation>
    <scope>NUCLEOTIDE SEQUENCE [LARGE SCALE GENOMIC DNA]</scope>
</reference>
<name>A0A4Y2AAY2_ARAVE</name>
<protein>
    <recommendedName>
        <fullName evidence="4">Speckle-type POZ protein</fullName>
    </recommendedName>
</protein>
<dbReference type="EMBL" id="BGPR01231195">
    <property type="protein sequence ID" value="GBL76059.1"/>
    <property type="molecule type" value="Genomic_DNA"/>
</dbReference>
<gene>
    <name evidence="1" type="ORF">AVEN_252122_1</name>
    <name evidence="2" type="ORF">AVEN_36157_1</name>
</gene>
<dbReference type="Gene3D" id="1.25.40.420">
    <property type="match status" value="1"/>
</dbReference>
<dbReference type="Proteomes" id="UP000499080">
    <property type="component" value="Unassembled WGS sequence"/>
</dbReference>
<dbReference type="OrthoDB" id="6434910at2759"/>
<dbReference type="EMBL" id="BGPR01231205">
    <property type="protein sequence ID" value="GBL76094.1"/>
    <property type="molecule type" value="Genomic_DNA"/>
</dbReference>
<proteinExistence type="predicted"/>
<evidence type="ECO:0008006" key="4">
    <source>
        <dbReference type="Google" id="ProtNLM"/>
    </source>
</evidence>
<sequence length="73" mass="8380">SCFLESHLSMSNVCEALLLADLHQDEDLKSACRDFVLQQDAAEMFSSEEWKTFTVSNPVLSAEMLQKYFLMKK</sequence>